<keyword evidence="13" id="KW-0411">Iron-sulfur</keyword>
<evidence type="ECO:0000256" key="10">
    <source>
        <dbReference type="ARBA" id="ARBA00022777"/>
    </source>
</evidence>
<evidence type="ECO:0000256" key="15">
    <source>
        <dbReference type="ARBA" id="ARBA00030800"/>
    </source>
</evidence>
<dbReference type="GO" id="GO:0046983">
    <property type="term" value="F:protein dimerization activity"/>
    <property type="evidence" value="ECO:0007669"/>
    <property type="project" value="InterPro"/>
</dbReference>
<dbReference type="CDD" id="cd00130">
    <property type="entry name" value="PAS"/>
    <property type="match status" value="1"/>
</dbReference>
<evidence type="ECO:0000313" key="19">
    <source>
        <dbReference type="EMBL" id="CDH45117.1"/>
    </source>
</evidence>
<evidence type="ECO:0000259" key="18">
    <source>
        <dbReference type="PROSITE" id="PS50112"/>
    </source>
</evidence>
<evidence type="ECO:0000256" key="1">
    <source>
        <dbReference type="ARBA" id="ARBA00000085"/>
    </source>
</evidence>
<feature type="domain" description="Histidine kinase" evidence="17">
    <location>
        <begin position="396"/>
        <end position="485"/>
    </location>
</feature>
<evidence type="ECO:0000313" key="20">
    <source>
        <dbReference type="Proteomes" id="UP000019184"/>
    </source>
</evidence>
<reference evidence="19 20" key="1">
    <citation type="journal article" date="2014" name="ISME J.">
        <title>Candidatus Competibacter-lineage genomes retrieved from metagenomes reveal functional metabolic diversity.</title>
        <authorList>
            <person name="McIlroy S.J."/>
            <person name="Albertsen M."/>
            <person name="Andresen E.K."/>
            <person name="Saunders A.M."/>
            <person name="Kristiansen R."/>
            <person name="Stokholm-Bjerregaard M."/>
            <person name="Nielsen K.L."/>
            <person name="Nielsen P.H."/>
        </authorList>
    </citation>
    <scope>NUCLEOTIDE SEQUENCE [LARGE SCALE GENOMIC DNA]</scope>
    <source>
        <strain evidence="19 20">Run_B_J11</strain>
    </source>
</reference>
<evidence type="ECO:0000256" key="2">
    <source>
        <dbReference type="ARBA" id="ARBA00001966"/>
    </source>
</evidence>
<evidence type="ECO:0000256" key="8">
    <source>
        <dbReference type="ARBA" id="ARBA00022679"/>
    </source>
</evidence>
<comment type="caution">
    <text evidence="19">The sequence shown here is derived from an EMBL/GenBank/DDBJ whole genome shotgun (WGS) entry which is preliminary data.</text>
</comment>
<dbReference type="InterPro" id="IPR013656">
    <property type="entry name" value="PAS_4"/>
</dbReference>
<dbReference type="GO" id="GO:0016020">
    <property type="term" value="C:membrane"/>
    <property type="evidence" value="ECO:0007669"/>
    <property type="project" value="InterPro"/>
</dbReference>
<evidence type="ECO:0000256" key="4">
    <source>
        <dbReference type="ARBA" id="ARBA00012438"/>
    </source>
</evidence>
<evidence type="ECO:0000256" key="5">
    <source>
        <dbReference type="ARBA" id="ARBA00017322"/>
    </source>
</evidence>
<sequence length="488" mass="54148">MDPNPLPETVALRRRYADLFDFAPVGYFVLASDGTILEVNPAGVALLGQDRCNLIDRRFERFISAATRPRFNTFLGQVLSSASRETCKIVLATQGLPRRYLHLAGAAVASATGQRCHVAVMHSTERYLAEDKAPTASQFLRSVVDSLPVHLAILDERGVILAVNARWKQFADENGLGDANYGLNQNYLAICDAAQGSRSAEAKATAAGIRAVLAWATDQFILEYPCHAPDRRRWFLLRVTPFLGPGSARAIVLHVDITERKQAEELLQASSQRLKALSRRLLLVQEEERRTLARELHDDFGQQLTALKLNLGLLNNRSLDTVGHRRIADCLEIVNHTLERVRDTALNLRPSILDDLGLSAALHWYARRQAERAGCVIEVRDCVPPLSPDLETAVFRIVQEAVNNAIRHSAARTIDIAVEISHQRLLLVIRDDGTGFAPEEKPTEDRRGMGLMNMRERVELLGGQFALTSWQGGGTVIEAEIPLPEVFP</sequence>
<dbReference type="AlphaFoldDB" id="A0A7U7GB06"/>
<keyword evidence="7" id="KW-0963">Cytoplasm</keyword>
<dbReference type="InterPro" id="IPR035965">
    <property type="entry name" value="PAS-like_dom_sf"/>
</dbReference>
<dbReference type="Pfam" id="PF08448">
    <property type="entry name" value="PAS_4"/>
    <property type="match status" value="1"/>
</dbReference>
<dbReference type="CDD" id="cd16917">
    <property type="entry name" value="HATPase_UhpB-NarQ-NarX-like"/>
    <property type="match status" value="1"/>
</dbReference>
<dbReference type="EC" id="2.7.13.3" evidence="4"/>
<dbReference type="Proteomes" id="UP000019184">
    <property type="component" value="Unassembled WGS sequence"/>
</dbReference>
<evidence type="ECO:0000256" key="7">
    <source>
        <dbReference type="ARBA" id="ARBA00022490"/>
    </source>
</evidence>
<keyword evidence="9" id="KW-0479">Metal-binding</keyword>
<dbReference type="RefSeq" id="WP_051497656.1">
    <property type="nucleotide sequence ID" value="NZ_CBTK010000123.1"/>
</dbReference>
<feature type="coiled-coil region" evidence="16">
    <location>
        <begin position="260"/>
        <end position="287"/>
    </location>
</feature>
<evidence type="ECO:0000256" key="16">
    <source>
        <dbReference type="SAM" id="Coils"/>
    </source>
</evidence>
<comment type="cofactor">
    <cofactor evidence="2">
        <name>[4Fe-4S] cluster</name>
        <dbReference type="ChEBI" id="CHEBI:49883"/>
    </cofactor>
</comment>
<evidence type="ECO:0000256" key="11">
    <source>
        <dbReference type="ARBA" id="ARBA00023004"/>
    </source>
</evidence>
<dbReference type="GO" id="GO:0000155">
    <property type="term" value="F:phosphorelay sensor kinase activity"/>
    <property type="evidence" value="ECO:0007669"/>
    <property type="project" value="InterPro"/>
</dbReference>
<evidence type="ECO:0000259" key="17">
    <source>
        <dbReference type="PROSITE" id="PS50109"/>
    </source>
</evidence>
<dbReference type="GO" id="GO:0051539">
    <property type="term" value="F:4 iron, 4 sulfur cluster binding"/>
    <property type="evidence" value="ECO:0007669"/>
    <property type="project" value="UniProtKB-KW"/>
</dbReference>
<keyword evidence="20" id="KW-1185">Reference proteome</keyword>
<dbReference type="Gene3D" id="3.30.450.20">
    <property type="entry name" value="PAS domain"/>
    <property type="match status" value="2"/>
</dbReference>
<protein>
    <recommendedName>
        <fullName evidence="5">Oxygen sensor histidine kinase NreB</fullName>
        <ecNumber evidence="4">2.7.13.3</ecNumber>
    </recommendedName>
    <alternativeName>
        <fullName evidence="15">Nitrogen regulation protein B</fullName>
    </alternativeName>
</protein>
<evidence type="ECO:0000256" key="6">
    <source>
        <dbReference type="ARBA" id="ARBA00022485"/>
    </source>
</evidence>
<dbReference type="InterPro" id="IPR005467">
    <property type="entry name" value="His_kinase_dom"/>
</dbReference>
<dbReference type="InterPro" id="IPR000014">
    <property type="entry name" value="PAS"/>
</dbReference>
<dbReference type="SMART" id="SM00387">
    <property type="entry name" value="HATPase_c"/>
    <property type="match status" value="1"/>
</dbReference>
<proteinExistence type="predicted"/>
<dbReference type="PANTHER" id="PTHR24421">
    <property type="entry name" value="NITRATE/NITRITE SENSOR PROTEIN NARX-RELATED"/>
    <property type="match status" value="1"/>
</dbReference>
<keyword evidence="16" id="KW-0175">Coiled coil</keyword>
<accession>A0A7U7GB06</accession>
<dbReference type="PRINTS" id="PR00344">
    <property type="entry name" value="BCTRLSENSOR"/>
</dbReference>
<dbReference type="GO" id="GO:0046872">
    <property type="term" value="F:metal ion binding"/>
    <property type="evidence" value="ECO:0007669"/>
    <property type="project" value="UniProtKB-KW"/>
</dbReference>
<dbReference type="Pfam" id="PF13188">
    <property type="entry name" value="PAS_8"/>
    <property type="match status" value="1"/>
</dbReference>
<organism evidence="19 20">
    <name type="scientific">Candidatus Contendobacter odensis Run_B_J11</name>
    <dbReference type="NCBI Taxonomy" id="1400861"/>
    <lineage>
        <taxon>Bacteria</taxon>
        <taxon>Pseudomonadati</taxon>
        <taxon>Pseudomonadota</taxon>
        <taxon>Gammaproteobacteria</taxon>
        <taxon>Candidatus Competibacteraceae</taxon>
        <taxon>Candidatus Contendibacter</taxon>
    </lineage>
</organism>
<dbReference type="Gene3D" id="1.20.5.1930">
    <property type="match status" value="1"/>
</dbReference>
<comment type="catalytic activity">
    <reaction evidence="1">
        <text>ATP + protein L-histidine = ADP + protein N-phospho-L-histidine.</text>
        <dbReference type="EC" id="2.7.13.3"/>
    </reaction>
</comment>
<dbReference type="EMBL" id="CBTK010000123">
    <property type="protein sequence ID" value="CDH45117.1"/>
    <property type="molecule type" value="Genomic_DNA"/>
</dbReference>
<feature type="domain" description="PAS" evidence="18">
    <location>
        <begin position="12"/>
        <end position="82"/>
    </location>
</feature>
<dbReference type="PROSITE" id="PS50109">
    <property type="entry name" value="HIS_KIN"/>
    <property type="match status" value="1"/>
</dbReference>
<dbReference type="GO" id="GO:0005737">
    <property type="term" value="C:cytoplasm"/>
    <property type="evidence" value="ECO:0007669"/>
    <property type="project" value="UniProtKB-SubCell"/>
</dbReference>
<keyword evidence="6" id="KW-0004">4Fe-4S</keyword>
<gene>
    <name evidence="19" type="ORF">BN874_2090007</name>
</gene>
<dbReference type="InterPro" id="IPR011712">
    <property type="entry name" value="Sig_transdc_His_kin_sub3_dim/P"/>
</dbReference>
<evidence type="ECO:0000256" key="14">
    <source>
        <dbReference type="ARBA" id="ARBA00024827"/>
    </source>
</evidence>
<evidence type="ECO:0000256" key="3">
    <source>
        <dbReference type="ARBA" id="ARBA00004496"/>
    </source>
</evidence>
<evidence type="ECO:0000256" key="12">
    <source>
        <dbReference type="ARBA" id="ARBA00023012"/>
    </source>
</evidence>
<dbReference type="PROSITE" id="PS50112">
    <property type="entry name" value="PAS"/>
    <property type="match status" value="1"/>
</dbReference>
<comment type="function">
    <text evidence="14">Member of the two-component regulatory system NreB/NreC involved in the control of dissimilatory nitrate/nitrite reduction in response to oxygen. NreB functions as a direct oxygen sensor histidine kinase which is autophosphorylated, in the absence of oxygen, probably at the conserved histidine residue, and transfers its phosphate group probably to a conserved aspartate residue of NreC. NreB/NreC activates the expression of the nitrate (narGHJI) and nitrite (nir) reductase operons, as well as the putative nitrate transporter gene narT.</text>
</comment>
<keyword evidence="12" id="KW-0902">Two-component regulatory system</keyword>
<dbReference type="PANTHER" id="PTHR24421:SF58">
    <property type="entry name" value="SIGNAL TRANSDUCTION HISTIDINE-PROTEIN KINASE_PHOSPHATASE UHPB"/>
    <property type="match status" value="1"/>
</dbReference>
<dbReference type="Pfam" id="PF07730">
    <property type="entry name" value="HisKA_3"/>
    <property type="match status" value="1"/>
</dbReference>
<dbReference type="SMART" id="SM00091">
    <property type="entry name" value="PAS"/>
    <property type="match status" value="2"/>
</dbReference>
<keyword evidence="11" id="KW-0408">Iron</keyword>
<dbReference type="Gene3D" id="3.30.565.10">
    <property type="entry name" value="Histidine kinase-like ATPase, C-terminal domain"/>
    <property type="match status" value="1"/>
</dbReference>
<evidence type="ECO:0000256" key="13">
    <source>
        <dbReference type="ARBA" id="ARBA00023014"/>
    </source>
</evidence>
<comment type="subcellular location">
    <subcellularLocation>
        <location evidence="3">Cytoplasm</location>
    </subcellularLocation>
</comment>
<dbReference type="InterPro" id="IPR003594">
    <property type="entry name" value="HATPase_dom"/>
</dbReference>
<dbReference type="SUPFAM" id="SSF55874">
    <property type="entry name" value="ATPase domain of HSP90 chaperone/DNA topoisomerase II/histidine kinase"/>
    <property type="match status" value="1"/>
</dbReference>
<dbReference type="SUPFAM" id="SSF55785">
    <property type="entry name" value="PYP-like sensor domain (PAS domain)"/>
    <property type="match status" value="2"/>
</dbReference>
<dbReference type="NCBIfam" id="TIGR00229">
    <property type="entry name" value="sensory_box"/>
    <property type="match status" value="1"/>
</dbReference>
<dbReference type="InterPro" id="IPR036890">
    <property type="entry name" value="HATPase_C_sf"/>
</dbReference>
<name>A0A7U7GB06_9GAMM</name>
<evidence type="ECO:0000256" key="9">
    <source>
        <dbReference type="ARBA" id="ARBA00022723"/>
    </source>
</evidence>
<dbReference type="Pfam" id="PF02518">
    <property type="entry name" value="HATPase_c"/>
    <property type="match status" value="1"/>
</dbReference>
<dbReference type="InterPro" id="IPR004358">
    <property type="entry name" value="Sig_transdc_His_kin-like_C"/>
</dbReference>
<keyword evidence="10 19" id="KW-0418">Kinase</keyword>
<dbReference type="InterPro" id="IPR050482">
    <property type="entry name" value="Sensor_HK_TwoCompSys"/>
</dbReference>
<keyword evidence="8 19" id="KW-0808">Transferase</keyword>